<accession>A0A2B4RP44</accession>
<evidence type="ECO:0000313" key="3">
    <source>
        <dbReference type="EMBL" id="PFX18012.1"/>
    </source>
</evidence>
<keyword evidence="4" id="KW-1185">Reference proteome</keyword>
<evidence type="ECO:0000256" key="1">
    <source>
        <dbReference type="SAM" id="SignalP"/>
    </source>
</evidence>
<keyword evidence="1" id="KW-0732">Signal</keyword>
<evidence type="ECO:0000313" key="4">
    <source>
        <dbReference type="Proteomes" id="UP000225706"/>
    </source>
</evidence>
<feature type="domain" description="Apextrin C-terminal" evidence="2">
    <location>
        <begin position="157"/>
        <end position="354"/>
    </location>
</feature>
<dbReference type="PANTHER" id="PTHR19324">
    <property type="entry name" value="PERFORIN-LIKE PROTEIN 1"/>
    <property type="match status" value="1"/>
</dbReference>
<dbReference type="AlphaFoldDB" id="A0A2B4RP44"/>
<organism evidence="3 4">
    <name type="scientific">Stylophora pistillata</name>
    <name type="common">Smooth cauliflower coral</name>
    <dbReference type="NCBI Taxonomy" id="50429"/>
    <lineage>
        <taxon>Eukaryota</taxon>
        <taxon>Metazoa</taxon>
        <taxon>Cnidaria</taxon>
        <taxon>Anthozoa</taxon>
        <taxon>Hexacorallia</taxon>
        <taxon>Scleractinia</taxon>
        <taxon>Astrocoeniina</taxon>
        <taxon>Pocilloporidae</taxon>
        <taxon>Stylophora</taxon>
    </lineage>
</organism>
<dbReference type="OrthoDB" id="5954510at2759"/>
<dbReference type="InterPro" id="IPR031569">
    <property type="entry name" value="ApeC"/>
</dbReference>
<feature type="signal peptide" evidence="1">
    <location>
        <begin position="1"/>
        <end position="15"/>
    </location>
</feature>
<dbReference type="InterPro" id="IPR043502">
    <property type="entry name" value="DNA/RNA_pol_sf"/>
</dbReference>
<dbReference type="PANTHER" id="PTHR19324:SF33">
    <property type="entry name" value="MUCIN-5AC"/>
    <property type="match status" value="1"/>
</dbReference>
<reference evidence="4" key="1">
    <citation type="journal article" date="2017" name="bioRxiv">
        <title>Comparative analysis of the genomes of Stylophora pistillata and Acropora digitifera provides evidence for extensive differences between species of corals.</title>
        <authorList>
            <person name="Voolstra C.R."/>
            <person name="Li Y."/>
            <person name="Liew Y.J."/>
            <person name="Baumgarten S."/>
            <person name="Zoccola D."/>
            <person name="Flot J.-F."/>
            <person name="Tambutte S."/>
            <person name="Allemand D."/>
            <person name="Aranda M."/>
        </authorList>
    </citation>
    <scope>NUCLEOTIDE SEQUENCE [LARGE SCALE GENOMIC DNA]</scope>
</reference>
<protein>
    <recommendedName>
        <fullName evidence="2">Apextrin C-terminal domain-containing protein</fullName>
    </recommendedName>
</protein>
<proteinExistence type="predicted"/>
<evidence type="ECO:0000259" key="2">
    <source>
        <dbReference type="Pfam" id="PF16977"/>
    </source>
</evidence>
<comment type="caution">
    <text evidence="3">The sequence shown here is derived from an EMBL/GenBank/DDBJ whole genome shotgun (WGS) entry which is preliminary data.</text>
</comment>
<feature type="chain" id="PRO_5011998884" description="Apextrin C-terminal domain-containing protein" evidence="1">
    <location>
        <begin position="16"/>
        <end position="483"/>
    </location>
</feature>
<dbReference type="Pfam" id="PF16977">
    <property type="entry name" value="ApeC"/>
    <property type="match status" value="1"/>
</dbReference>
<name>A0A2B4RP44_STYPI</name>
<dbReference type="SUPFAM" id="SSF56672">
    <property type="entry name" value="DNA/RNA polymerases"/>
    <property type="match status" value="1"/>
</dbReference>
<dbReference type="EMBL" id="LSMT01000436">
    <property type="protein sequence ID" value="PFX18012.1"/>
    <property type="molecule type" value="Genomic_DNA"/>
</dbReference>
<sequence length="483" mass="55156">MRGFLLLLSNLFVLGGKMYFGSLRFKQRWKDLRASPRSSQYHVMVNNIEHSIGEAFKNDSNFEYIRVTQLREHEANKISTIRGNLAADFEMSFNNQSKARGSVYNLFNLVQSGDLNGLSVQEDSLSIQGLTNRTWPKLKRRTNQHQRRAALVVKNTWPSGSYGLPKPKSGCPSKEWLEGFRYQDSENVENTNTKTNGSHFSGRVTPHGIRQEFCIHKETAGKRIPWPSGKYCIYRKGNSCPTGLQEGWIRWDDENTDIDFPNSLGGELPDGIYGENTAIYFCCSTSGKKSTPIVLPYGSPFYLIAYGSHRCQRVTSEYLQFDDEDQDNSNAHSLISPFGPSEDLFNNRIYYCYYRPIPCDISSDITCPRQTPSLMEMQHKVKPVTGDGDLRPIAFTPVLSKVLEDFFVEWLIDDVKHDIDPQQFGSLKGTSTTYCLWDMPHNWLSFLDCPGKFLRLGFLDFNKAFDHVDHTILVSKLIHLGVR</sequence>
<gene>
    <name evidence="3" type="ORF">AWC38_SpisGene17647</name>
</gene>
<dbReference type="Proteomes" id="UP000225706">
    <property type="component" value="Unassembled WGS sequence"/>
</dbReference>